<dbReference type="EMBL" id="CP061032">
    <property type="protein sequence ID" value="QNP91169.1"/>
    <property type="molecule type" value="Genomic_DNA"/>
</dbReference>
<gene>
    <name evidence="1" type="ORF">H7348_04800</name>
    <name evidence="2" type="ORF">IAU68_05300</name>
</gene>
<protein>
    <recommendedName>
        <fullName evidence="5">YbjN domain-containing protein</fullName>
    </recommendedName>
</protein>
<accession>A0A7H0K1K3</accession>
<dbReference type="EMBL" id="JACMYE010000003">
    <property type="protein sequence ID" value="MBC3178633.1"/>
    <property type="molecule type" value="Genomic_DNA"/>
</dbReference>
<dbReference type="Proteomes" id="UP000642876">
    <property type="component" value="Unassembled WGS sequence"/>
</dbReference>
<evidence type="ECO:0000313" key="1">
    <source>
        <dbReference type="EMBL" id="MBC3178633.1"/>
    </source>
</evidence>
<sequence length="150" mass="16673">MTAQTSNVSIERVKALFDKEGWKYESAEQGPAIRSGFSGIGLEINVIEPNLNVVTTLATESVKAERFDEVLDWVEQYNFDKAYPTVSAIKDEKRDVTALSAAYSLPGFWDYTDDQFAAQVRTGIQGVVVASRDFLAQFAPDVVQKINERA</sequence>
<dbReference type="Proteomes" id="UP000516235">
    <property type="component" value="Chromosome"/>
</dbReference>
<evidence type="ECO:0000313" key="4">
    <source>
        <dbReference type="Proteomes" id="UP000642876"/>
    </source>
</evidence>
<dbReference type="KEGG" id="cluj:IAU68_05300"/>
<evidence type="ECO:0008006" key="5">
    <source>
        <dbReference type="Google" id="ProtNLM"/>
    </source>
</evidence>
<organism evidence="2 3">
    <name type="scientific">Corynebacterium lujinxingii</name>
    <dbReference type="NCBI Taxonomy" id="2763010"/>
    <lineage>
        <taxon>Bacteria</taxon>
        <taxon>Bacillati</taxon>
        <taxon>Actinomycetota</taxon>
        <taxon>Actinomycetes</taxon>
        <taxon>Mycobacteriales</taxon>
        <taxon>Corynebacteriaceae</taxon>
        <taxon>Corynebacterium</taxon>
    </lineage>
</organism>
<keyword evidence="4" id="KW-1185">Reference proteome</keyword>
<reference evidence="3 4" key="1">
    <citation type="submission" date="2020-08" db="EMBL/GenBank/DDBJ databases">
        <title>novel species in genus Corynebacterium.</title>
        <authorList>
            <person name="Zhang G."/>
        </authorList>
    </citation>
    <scope>NUCLEOTIDE SEQUENCE [LARGE SCALE GENOMIC DNA]</scope>
    <source>
        <strain evidence="3 4">zg-917</strain>
        <strain evidence="2">Zg-917</strain>
    </source>
</reference>
<dbReference type="RefSeq" id="WP_171193397.1">
    <property type="nucleotide sequence ID" value="NZ_CP061032.1"/>
</dbReference>
<dbReference type="AlphaFoldDB" id="A0A7H0K1K3"/>
<name>A0A7H0K1K3_9CORY</name>
<evidence type="ECO:0000313" key="3">
    <source>
        <dbReference type="Proteomes" id="UP000516235"/>
    </source>
</evidence>
<evidence type="ECO:0000313" key="2">
    <source>
        <dbReference type="EMBL" id="QNP91169.1"/>
    </source>
</evidence>
<proteinExistence type="predicted"/>